<gene>
    <name evidence="1" type="ORF">TorRG33x02_263210</name>
</gene>
<dbReference type="AlphaFoldDB" id="A0A2P5D3Z0"/>
<evidence type="ECO:0000313" key="2">
    <source>
        <dbReference type="Proteomes" id="UP000237000"/>
    </source>
</evidence>
<organism evidence="1 2">
    <name type="scientific">Trema orientale</name>
    <name type="common">Charcoal tree</name>
    <name type="synonym">Celtis orientalis</name>
    <dbReference type="NCBI Taxonomy" id="63057"/>
    <lineage>
        <taxon>Eukaryota</taxon>
        <taxon>Viridiplantae</taxon>
        <taxon>Streptophyta</taxon>
        <taxon>Embryophyta</taxon>
        <taxon>Tracheophyta</taxon>
        <taxon>Spermatophyta</taxon>
        <taxon>Magnoliopsida</taxon>
        <taxon>eudicotyledons</taxon>
        <taxon>Gunneridae</taxon>
        <taxon>Pentapetalae</taxon>
        <taxon>rosids</taxon>
        <taxon>fabids</taxon>
        <taxon>Rosales</taxon>
        <taxon>Cannabaceae</taxon>
        <taxon>Trema</taxon>
    </lineage>
</organism>
<evidence type="ECO:0000313" key="1">
    <source>
        <dbReference type="EMBL" id="PON68001.1"/>
    </source>
</evidence>
<keyword evidence="2" id="KW-1185">Reference proteome</keyword>
<proteinExistence type="predicted"/>
<protein>
    <submittedName>
        <fullName evidence="1">Uncharacterized protein</fullName>
    </submittedName>
</protein>
<reference evidence="2" key="1">
    <citation type="submission" date="2016-06" db="EMBL/GenBank/DDBJ databases">
        <title>Parallel loss of symbiosis genes in relatives of nitrogen-fixing non-legume Parasponia.</title>
        <authorList>
            <person name="Van Velzen R."/>
            <person name="Holmer R."/>
            <person name="Bu F."/>
            <person name="Rutten L."/>
            <person name="Van Zeijl A."/>
            <person name="Liu W."/>
            <person name="Santuari L."/>
            <person name="Cao Q."/>
            <person name="Sharma T."/>
            <person name="Shen D."/>
            <person name="Roswanjaya Y."/>
            <person name="Wardhani T."/>
            <person name="Kalhor M.S."/>
            <person name="Jansen J."/>
            <person name="Van den Hoogen J."/>
            <person name="Gungor B."/>
            <person name="Hartog M."/>
            <person name="Hontelez J."/>
            <person name="Verver J."/>
            <person name="Yang W.-C."/>
            <person name="Schijlen E."/>
            <person name="Repin R."/>
            <person name="Schilthuizen M."/>
            <person name="Schranz E."/>
            <person name="Heidstra R."/>
            <person name="Miyata K."/>
            <person name="Fedorova E."/>
            <person name="Kohlen W."/>
            <person name="Bisseling T."/>
            <person name="Smit S."/>
            <person name="Geurts R."/>
        </authorList>
    </citation>
    <scope>NUCLEOTIDE SEQUENCE [LARGE SCALE GENOMIC DNA]</scope>
    <source>
        <strain evidence="2">cv. RG33-2</strain>
    </source>
</reference>
<dbReference type="EMBL" id="JXTC01000299">
    <property type="protein sequence ID" value="PON68001.1"/>
    <property type="molecule type" value="Genomic_DNA"/>
</dbReference>
<dbReference type="InParanoid" id="A0A2P5D3Z0"/>
<name>A0A2P5D3Z0_TREOI</name>
<dbReference type="Proteomes" id="UP000237000">
    <property type="component" value="Unassembled WGS sequence"/>
</dbReference>
<comment type="caution">
    <text evidence="1">The sequence shown here is derived from an EMBL/GenBank/DDBJ whole genome shotgun (WGS) entry which is preliminary data.</text>
</comment>
<sequence length="84" mass="10215">MEFEDASMDFRRYSTEFRQWPFNNISMVPRCRFDSFLITLFFEVENGGISMVILSNFDDVSIDSVSTEFQQHFDDPWMDFRWIF</sequence>
<accession>A0A2P5D3Z0</accession>